<name>A0A7T8GLM5_CALRO</name>
<feature type="domain" description="Mos1 transposase HTH" evidence="1">
    <location>
        <begin position="3"/>
        <end position="51"/>
    </location>
</feature>
<dbReference type="Pfam" id="PF01359">
    <property type="entry name" value="Transposase_1"/>
    <property type="match status" value="1"/>
</dbReference>
<dbReference type="GO" id="GO:0003676">
    <property type="term" value="F:nucleic acid binding"/>
    <property type="evidence" value="ECO:0007669"/>
    <property type="project" value="InterPro"/>
</dbReference>
<reference evidence="3" key="1">
    <citation type="submission" date="2021-01" db="EMBL/GenBank/DDBJ databases">
        <title>Caligus Genome Assembly.</title>
        <authorList>
            <person name="Gallardo-Escarate C."/>
        </authorList>
    </citation>
    <scope>NUCLEOTIDE SEQUENCE [LARGE SCALE GENOMIC DNA]</scope>
</reference>
<organism evidence="2 3">
    <name type="scientific">Caligus rogercresseyi</name>
    <name type="common">Sea louse</name>
    <dbReference type="NCBI Taxonomy" id="217165"/>
    <lineage>
        <taxon>Eukaryota</taxon>
        <taxon>Metazoa</taxon>
        <taxon>Ecdysozoa</taxon>
        <taxon>Arthropoda</taxon>
        <taxon>Crustacea</taxon>
        <taxon>Multicrustacea</taxon>
        <taxon>Hexanauplia</taxon>
        <taxon>Copepoda</taxon>
        <taxon>Siphonostomatoida</taxon>
        <taxon>Caligidae</taxon>
        <taxon>Caligus</taxon>
    </lineage>
</organism>
<sequence>MEKSEFRVLIKHSFLREKTIAETKAKLDKYYGDSAPSISMVKKWFTEFRCGRTSTIDAERSGRPVEVATPETIQKIHDMVLADRRLKVREIVEAIGISHGSVVSILKDHLAMKKLSARWVPRLLTIDHKRNRVTTSMECLALFNRNKDEFFRRFVTVDETWIHYNTPETKQQSKQWVLKGESAPKKANVGLSANKVMATVFWNARGVIHIDYLQKGRTMNGEYYTSLLDRFNDDLKKKRPHLAKKKVLFHQDNARVNTCVVSMAKFYELRFELLPHPPDYFLFPNLKKWLAGKRFYSNNEIISQTNTYFEDLEKSYFLEGIKKLEKRWTKCIELKGDYFFYFATTACSRFFSAKRPHMNSMAEISHKKPKSNIHLLIIHPLIGSGTS</sequence>
<dbReference type="PANTHER" id="PTHR46060:SF1">
    <property type="entry name" value="MARINER MOS1 TRANSPOSASE-LIKE PROTEIN"/>
    <property type="match status" value="1"/>
</dbReference>
<gene>
    <name evidence="2" type="ORF">FKW44_025353</name>
</gene>
<dbReference type="Gene3D" id="3.30.420.10">
    <property type="entry name" value="Ribonuclease H-like superfamily/Ribonuclease H"/>
    <property type="match status" value="1"/>
</dbReference>
<protein>
    <submittedName>
        <fullName evidence="2">Mariner transposase</fullName>
    </submittedName>
</protein>
<dbReference type="InterPro" id="IPR052709">
    <property type="entry name" value="Transposase-MT_Hybrid"/>
</dbReference>
<dbReference type="InterPro" id="IPR036397">
    <property type="entry name" value="RNaseH_sf"/>
</dbReference>
<dbReference type="Pfam" id="PF17906">
    <property type="entry name" value="HTH_48"/>
    <property type="match status" value="1"/>
</dbReference>
<keyword evidence="3" id="KW-1185">Reference proteome</keyword>
<dbReference type="OrthoDB" id="616263at2759"/>
<dbReference type="PANTHER" id="PTHR46060">
    <property type="entry name" value="MARINER MOS1 TRANSPOSASE-LIKE PROTEIN"/>
    <property type="match status" value="1"/>
</dbReference>
<dbReference type="InterPro" id="IPR041426">
    <property type="entry name" value="Mos1_HTH"/>
</dbReference>
<dbReference type="InterPro" id="IPR001888">
    <property type="entry name" value="Transposase_1"/>
</dbReference>
<dbReference type="EMBL" id="CP045910">
    <property type="protein sequence ID" value="QQP31674.1"/>
    <property type="molecule type" value="Genomic_DNA"/>
</dbReference>
<evidence type="ECO:0000313" key="2">
    <source>
        <dbReference type="EMBL" id="QQP31674.1"/>
    </source>
</evidence>
<evidence type="ECO:0000313" key="3">
    <source>
        <dbReference type="Proteomes" id="UP000595437"/>
    </source>
</evidence>
<dbReference type="Gene3D" id="1.10.10.1450">
    <property type="match status" value="1"/>
</dbReference>
<dbReference type="Proteomes" id="UP000595437">
    <property type="component" value="Chromosome 21"/>
</dbReference>
<accession>A0A7T8GLM5</accession>
<dbReference type="AlphaFoldDB" id="A0A7T8GLM5"/>
<evidence type="ECO:0000259" key="1">
    <source>
        <dbReference type="Pfam" id="PF17906"/>
    </source>
</evidence>
<proteinExistence type="predicted"/>